<evidence type="ECO:0000313" key="3">
    <source>
        <dbReference type="Proteomes" id="UP001055439"/>
    </source>
</evidence>
<feature type="region of interest" description="Disordered" evidence="1">
    <location>
        <begin position="119"/>
        <end position="160"/>
    </location>
</feature>
<keyword evidence="3" id="KW-1185">Reference proteome</keyword>
<reference evidence="2" key="1">
    <citation type="submission" date="2022-05" db="EMBL/GenBank/DDBJ databases">
        <title>The Musa troglodytarum L. genome provides insights into the mechanism of non-climacteric behaviour and enrichment of carotenoids.</title>
        <authorList>
            <person name="Wang J."/>
        </authorList>
    </citation>
    <scope>NUCLEOTIDE SEQUENCE</scope>
    <source>
        <tissue evidence="2">Leaf</tissue>
    </source>
</reference>
<feature type="compositionally biased region" description="Basic and acidic residues" evidence="1">
    <location>
        <begin position="127"/>
        <end position="141"/>
    </location>
</feature>
<evidence type="ECO:0000256" key="1">
    <source>
        <dbReference type="SAM" id="MobiDB-lite"/>
    </source>
</evidence>
<dbReference type="EMBL" id="CP097507">
    <property type="protein sequence ID" value="URE07754.1"/>
    <property type="molecule type" value="Genomic_DNA"/>
</dbReference>
<dbReference type="Proteomes" id="UP001055439">
    <property type="component" value="Chromosome 5"/>
</dbReference>
<sequence length="207" mass="21525">GQLSEAVPRCSTAALGFLGLRDPPPSPVSTHCTLIPCAVQEVEDMAGHVRDRGGRRESLRRGGSSNVRCAGENQLPLRSPSPPVVTLQVPVGGSHGEAAPLQLALPSGRAAGRRACAAKASGGGRAQGRDHQSGRGRERPWRGGVQLLGGASRGRDDRGAARRQPLHGALLRCSVVSSATCYCNASSNVHMRSTLASSMSCVSWSFS</sequence>
<name>A0A9E7G3R1_9LILI</name>
<dbReference type="AlphaFoldDB" id="A0A9E7G3R1"/>
<organism evidence="2 3">
    <name type="scientific">Musa troglodytarum</name>
    <name type="common">fe'i banana</name>
    <dbReference type="NCBI Taxonomy" id="320322"/>
    <lineage>
        <taxon>Eukaryota</taxon>
        <taxon>Viridiplantae</taxon>
        <taxon>Streptophyta</taxon>
        <taxon>Embryophyta</taxon>
        <taxon>Tracheophyta</taxon>
        <taxon>Spermatophyta</taxon>
        <taxon>Magnoliopsida</taxon>
        <taxon>Liliopsida</taxon>
        <taxon>Zingiberales</taxon>
        <taxon>Musaceae</taxon>
        <taxon>Musa</taxon>
    </lineage>
</organism>
<accession>A0A9E7G3R1</accession>
<feature type="region of interest" description="Disordered" evidence="1">
    <location>
        <begin position="47"/>
        <end position="83"/>
    </location>
</feature>
<protein>
    <submittedName>
        <fullName evidence="2">Uncharacterized protein</fullName>
    </submittedName>
</protein>
<gene>
    <name evidence="2" type="ORF">MUK42_19473</name>
</gene>
<evidence type="ECO:0000313" key="2">
    <source>
        <dbReference type="EMBL" id="URE07754.1"/>
    </source>
</evidence>
<feature type="compositionally biased region" description="Basic and acidic residues" evidence="1">
    <location>
        <begin position="47"/>
        <end position="60"/>
    </location>
</feature>
<feature type="non-terminal residue" evidence="2">
    <location>
        <position position="1"/>
    </location>
</feature>
<proteinExistence type="predicted"/>